<dbReference type="PANTHER" id="PTHR30417">
    <property type="entry name" value="N-ACETYLMURAMOYL-L-ALANINE AMIDASE AMID"/>
    <property type="match status" value="1"/>
</dbReference>
<dbReference type="InterPro" id="IPR036505">
    <property type="entry name" value="Amidase/PGRP_sf"/>
</dbReference>
<dbReference type="PANTHER" id="PTHR30417:SF4">
    <property type="entry name" value="1,6-ANHYDRO-N-ACETYLMURAMYL-L-ALANINE AMIDASE AMPD"/>
    <property type="match status" value="1"/>
</dbReference>
<keyword evidence="8" id="KW-0378">Hydrolase</keyword>
<comment type="subcellular location">
    <subcellularLocation>
        <location evidence="3">Cytoplasm</location>
    </subcellularLocation>
</comment>
<dbReference type="AlphaFoldDB" id="A0AA86IXM1"/>
<evidence type="ECO:0000256" key="7">
    <source>
        <dbReference type="ARBA" id="ARBA00022723"/>
    </source>
</evidence>
<dbReference type="SMART" id="SM00644">
    <property type="entry name" value="Ami_2"/>
    <property type="match status" value="1"/>
</dbReference>
<dbReference type="GO" id="GO:0005737">
    <property type="term" value="C:cytoplasm"/>
    <property type="evidence" value="ECO:0007669"/>
    <property type="project" value="UniProtKB-SubCell"/>
</dbReference>
<keyword evidence="9" id="KW-0862">Zinc</keyword>
<dbReference type="KEGG" id="lto:RGQ30_05100"/>
<evidence type="ECO:0000256" key="12">
    <source>
        <dbReference type="ARBA" id="ARBA00042615"/>
    </source>
</evidence>
<dbReference type="GO" id="GO:0046872">
    <property type="term" value="F:metal ion binding"/>
    <property type="evidence" value="ECO:0007669"/>
    <property type="project" value="UniProtKB-KW"/>
</dbReference>
<evidence type="ECO:0000256" key="6">
    <source>
        <dbReference type="ARBA" id="ARBA00022490"/>
    </source>
</evidence>
<feature type="domain" description="N-acetylmuramoyl-L-alanine amidase" evidence="13">
    <location>
        <begin position="18"/>
        <end position="166"/>
    </location>
</feature>
<accession>A0AA86IXM1</accession>
<dbReference type="EC" id="3.5.1.28" evidence="5"/>
<keyword evidence="10" id="KW-0961">Cell wall biogenesis/degradation</keyword>
<evidence type="ECO:0000256" key="2">
    <source>
        <dbReference type="ARBA" id="ARBA00001947"/>
    </source>
</evidence>
<evidence type="ECO:0000256" key="3">
    <source>
        <dbReference type="ARBA" id="ARBA00004496"/>
    </source>
</evidence>
<dbReference type="GO" id="GO:0009253">
    <property type="term" value="P:peptidoglycan catabolic process"/>
    <property type="evidence" value="ECO:0007669"/>
    <property type="project" value="InterPro"/>
</dbReference>
<dbReference type="InterPro" id="IPR002502">
    <property type="entry name" value="Amidase_domain"/>
</dbReference>
<keyword evidence="6" id="KW-0963">Cytoplasm</keyword>
<comment type="cofactor">
    <cofactor evidence="2">
        <name>Zn(2+)</name>
        <dbReference type="ChEBI" id="CHEBI:29105"/>
    </cofactor>
</comment>
<evidence type="ECO:0000259" key="13">
    <source>
        <dbReference type="SMART" id="SM00644"/>
    </source>
</evidence>
<reference evidence="14 15" key="1">
    <citation type="submission" date="2023-10" db="EMBL/GenBank/DDBJ databases">
        <title>Complete Genome Sequence of Limnobacter thiooxidans CS-K2T, Isolated from freshwater lake sediments in Bavaria, Germany.</title>
        <authorList>
            <person name="Naruki M."/>
            <person name="Watanabe A."/>
            <person name="Warashina T."/>
            <person name="Morita T."/>
            <person name="Arakawa K."/>
        </authorList>
    </citation>
    <scope>NUCLEOTIDE SEQUENCE [LARGE SCALE GENOMIC DNA]</scope>
    <source>
        <strain evidence="14 15">CS-K2</strain>
    </source>
</reference>
<dbReference type="InterPro" id="IPR051206">
    <property type="entry name" value="NAMLAA_amidase_2"/>
</dbReference>
<evidence type="ECO:0000313" key="14">
    <source>
        <dbReference type="EMBL" id="BET25009.1"/>
    </source>
</evidence>
<evidence type="ECO:0000256" key="8">
    <source>
        <dbReference type="ARBA" id="ARBA00022801"/>
    </source>
</evidence>
<proteinExistence type="inferred from homology"/>
<evidence type="ECO:0000256" key="10">
    <source>
        <dbReference type="ARBA" id="ARBA00023316"/>
    </source>
</evidence>
<dbReference type="GO" id="GO:0008745">
    <property type="term" value="F:N-acetylmuramoyl-L-alanine amidase activity"/>
    <property type="evidence" value="ECO:0007669"/>
    <property type="project" value="UniProtKB-EC"/>
</dbReference>
<organism evidence="14 15">
    <name type="scientific">Limnobacter thiooxidans</name>
    <dbReference type="NCBI Taxonomy" id="131080"/>
    <lineage>
        <taxon>Bacteria</taxon>
        <taxon>Pseudomonadati</taxon>
        <taxon>Pseudomonadota</taxon>
        <taxon>Betaproteobacteria</taxon>
        <taxon>Burkholderiales</taxon>
        <taxon>Burkholderiaceae</taxon>
        <taxon>Limnobacter</taxon>
    </lineage>
</organism>
<dbReference type="CDD" id="cd06583">
    <property type="entry name" value="PGRP"/>
    <property type="match status" value="1"/>
</dbReference>
<keyword evidence="15" id="KW-1185">Reference proteome</keyword>
<dbReference type="Gene3D" id="3.40.80.10">
    <property type="entry name" value="Peptidoglycan recognition protein-like"/>
    <property type="match status" value="1"/>
</dbReference>
<evidence type="ECO:0000256" key="5">
    <source>
        <dbReference type="ARBA" id="ARBA00011901"/>
    </source>
</evidence>
<dbReference type="Pfam" id="PF01510">
    <property type="entry name" value="Amidase_2"/>
    <property type="match status" value="1"/>
</dbReference>
<dbReference type="EMBL" id="AP028947">
    <property type="protein sequence ID" value="BET25009.1"/>
    <property type="molecule type" value="Genomic_DNA"/>
</dbReference>
<dbReference type="GO" id="GO:0071555">
    <property type="term" value="P:cell wall organization"/>
    <property type="evidence" value="ECO:0007669"/>
    <property type="project" value="UniProtKB-KW"/>
</dbReference>
<gene>
    <name evidence="14" type="primary">ampD</name>
    <name evidence="14" type="ORF">RGQ30_05100</name>
</gene>
<comment type="catalytic activity">
    <reaction evidence="1">
        <text>Hydrolyzes the link between N-acetylmuramoyl residues and L-amino acid residues in certain cell-wall glycopeptides.</text>
        <dbReference type="EC" id="3.5.1.28"/>
    </reaction>
</comment>
<evidence type="ECO:0000256" key="11">
    <source>
        <dbReference type="ARBA" id="ARBA00039257"/>
    </source>
</evidence>
<evidence type="ECO:0000256" key="1">
    <source>
        <dbReference type="ARBA" id="ARBA00001561"/>
    </source>
</evidence>
<dbReference type="SUPFAM" id="SSF55846">
    <property type="entry name" value="N-acetylmuramoyl-L-alanine amidase-like"/>
    <property type="match status" value="1"/>
</dbReference>
<evidence type="ECO:0000256" key="4">
    <source>
        <dbReference type="ARBA" id="ARBA00007553"/>
    </source>
</evidence>
<evidence type="ECO:0000256" key="9">
    <source>
        <dbReference type="ARBA" id="ARBA00022833"/>
    </source>
</evidence>
<dbReference type="NCBIfam" id="NF008758">
    <property type="entry name" value="PRK11789.1"/>
    <property type="match status" value="1"/>
</dbReference>
<dbReference type="Proteomes" id="UP001329151">
    <property type="component" value="Chromosome"/>
</dbReference>
<dbReference type="RefSeq" id="WP_130558472.1">
    <property type="nucleotide sequence ID" value="NZ_AP028947.1"/>
</dbReference>
<protein>
    <recommendedName>
        <fullName evidence="11">1,6-anhydro-N-acetylmuramyl-L-alanine amidase AmpD</fullName>
        <ecNumber evidence="5">3.5.1.28</ecNumber>
    </recommendedName>
    <alternativeName>
        <fullName evidence="12">N-acetylmuramoyl-L-alanine amidase</fullName>
    </alternativeName>
</protein>
<comment type="similarity">
    <text evidence="4">Belongs to the N-acetylmuramoyl-L-alanine amidase 2 family.</text>
</comment>
<name>A0AA86IXM1_9BURK</name>
<evidence type="ECO:0000313" key="15">
    <source>
        <dbReference type="Proteomes" id="UP001329151"/>
    </source>
</evidence>
<keyword evidence="7" id="KW-0479">Metal-binding</keyword>
<dbReference type="GO" id="GO:0009254">
    <property type="term" value="P:peptidoglycan turnover"/>
    <property type="evidence" value="ECO:0007669"/>
    <property type="project" value="TreeGrafter"/>
</dbReference>
<sequence>MWLDEGWIEEDWVHRMQSPNQDARPMGTRIDTLVIHSISLPERGRDASVVSDLFLNRLDCHSHPAYFELLGLHVSSHFLIDRDGSVTQFVSCEKRAWHAGISAAMDRSNFNHFSIGVELLGDVYTPFELAQYASLKKLVRTLQARYPLKYAMAHSEIAPTRKTDPGPFFDWKGLRKSNTYDIQIDGA</sequence>